<dbReference type="Pfam" id="PF00929">
    <property type="entry name" value="RNase_T"/>
    <property type="match status" value="1"/>
</dbReference>
<proteinExistence type="predicted"/>
<dbReference type="InterPro" id="IPR038765">
    <property type="entry name" value="Papain-like_cys_pep_sf"/>
</dbReference>
<dbReference type="EMBL" id="BTRK01000003">
    <property type="protein sequence ID" value="GMR42482.1"/>
    <property type="molecule type" value="Genomic_DNA"/>
</dbReference>
<dbReference type="Pfam" id="PF20770">
    <property type="entry name" value="PAN2_N"/>
    <property type="match status" value="1"/>
</dbReference>
<dbReference type="InterPro" id="IPR028889">
    <property type="entry name" value="USP"/>
</dbReference>
<dbReference type="AlphaFoldDB" id="A0AAN5CFX4"/>
<dbReference type="SMART" id="SM00479">
    <property type="entry name" value="EXOIII"/>
    <property type="match status" value="1"/>
</dbReference>
<dbReference type="SUPFAM" id="SSF54001">
    <property type="entry name" value="Cysteine proteinases"/>
    <property type="match status" value="1"/>
</dbReference>
<feature type="non-terminal residue" evidence="3">
    <location>
        <position position="1"/>
    </location>
</feature>
<evidence type="ECO:0000313" key="3">
    <source>
        <dbReference type="EMBL" id="GMR42482.1"/>
    </source>
</evidence>
<accession>A0AAN5CFX4</accession>
<sequence length="1149" mass="128846">GPTTTSGVVVRDSEEMMDAQGLDPDGEWMNNTGWSYFSFAQFNSLAPISCLHFDNIEDRLWTGSETGRVVSYLSSACQRHTAFMQPGPVRSIETFEGGVLSLTPSLLRAQTRSGLPIFSYSPEKFTSMQCMHQPAESMGHVYVGGDAPHLLHFDVESQRELRMAKLTQQKDVVIVRTNGKSVLTADTDGNIGVRDINSLDNARMLQCHGGPVMDFDVVGNQLISCGASFRAGAMHGDPYVKIYDLRTFRHLPPIPLSFSPFIARFLPSYSVGKIILISQQLCQVQLHDLNDNTGVPLLVESGGVPISSFAYAPSRQVMAFGDAAGNTHLYADREDAVLNETQVQPEFADIPTALPHSFNIDDVTHSLASIPLPFSFDDGYLSDWPEEYCEYAYRKPRPLPEYPSVRTLHHVQYAPNPRAGTPLARFHLCPYDDLESREVKEDSSSRDSDGVQTEEEVDGVVAVPRFYRPCVWKQTIKGGDETPSLLRFNRTSKVPIEYNNGANFANPLIQVLYSLPSLRNIFLHHLCHDDHCLSCQLGFLFRMMSDREPSQPASSNNLMRSLRASSFCALSSTVSPAEKVQQLLQFLFEDAAKHLSPSDLSHLSALTSFSLTTNTRCIRCSCVKSEGTDFPFLKITYPNGDPSFCSLLEKSMNARKSRQAECAECETTTRIEDTLRVRNLPPLLFFDANPTTSNYGFFWKNMLTKCERRPKYANPPQEAERSERACRWGDDCRNRSSCKYAHGSAVEWEEECSRWMEEGPGTWSHYIPQRFYARISGGIAALQEKEHENDKMENHAYDLVAAVCVVSDDASIPSWKYVVAECLEKWNAEGTPDAESAKTWLIINGIAICRVSKDEALHMDHRWKMPLVLVYAEKSSLVMTADESRMAIPLEVFSRDSSLTGNDDLVKERRLLDLPQKGDIVGIDAEFISMSKDGSKKCVGRVSVVDASGEQIIMDDYIAGIDGEVVHDYLTQYSGIMEHDLCRLRSKKHLTTLKATYIKVLHLIERGVIFVGHALFNDFSMLNIHVPSEQVRDTVQLFRLPQQRLISLQFLAFHLLDLKIQESTHDSVEDARVSLQLFRKWQQLQEAGTLDSTIRWLYEEGKSTNWRLSSNSLPINSSRASPTTPTKEGTPGKEDSPPISDHSVTSSSL</sequence>
<dbReference type="SUPFAM" id="SSF53098">
    <property type="entry name" value="Ribonuclease H-like"/>
    <property type="match status" value="1"/>
</dbReference>
<dbReference type="Proteomes" id="UP001328107">
    <property type="component" value="Unassembled WGS sequence"/>
</dbReference>
<dbReference type="InterPro" id="IPR015943">
    <property type="entry name" value="WD40/YVTN_repeat-like_dom_sf"/>
</dbReference>
<feature type="region of interest" description="Disordered" evidence="1">
    <location>
        <begin position="1109"/>
        <end position="1149"/>
    </location>
</feature>
<dbReference type="InterPro" id="IPR013520">
    <property type="entry name" value="Ribonucl_H"/>
</dbReference>
<feature type="compositionally biased region" description="Polar residues" evidence="1">
    <location>
        <begin position="1109"/>
        <end position="1121"/>
    </location>
</feature>
<dbReference type="InterPro" id="IPR036397">
    <property type="entry name" value="RNaseH_sf"/>
</dbReference>
<protein>
    <recommendedName>
        <fullName evidence="2">USP domain-containing protein</fullName>
    </recommendedName>
</protein>
<evidence type="ECO:0000259" key="2">
    <source>
        <dbReference type="PROSITE" id="PS50235"/>
    </source>
</evidence>
<dbReference type="Pfam" id="PF13423">
    <property type="entry name" value="UCH_1"/>
    <property type="match status" value="1"/>
</dbReference>
<dbReference type="InterPro" id="IPR050785">
    <property type="entry name" value="PAN2-PAN3_catalytic_subunit"/>
</dbReference>
<dbReference type="Gene3D" id="3.90.70.10">
    <property type="entry name" value="Cysteine proteinases"/>
    <property type="match status" value="1"/>
</dbReference>
<reference evidence="4" key="1">
    <citation type="submission" date="2022-10" db="EMBL/GenBank/DDBJ databases">
        <title>Genome assembly of Pristionchus species.</title>
        <authorList>
            <person name="Yoshida K."/>
            <person name="Sommer R.J."/>
        </authorList>
    </citation>
    <scope>NUCLEOTIDE SEQUENCE [LARGE SCALE GENOMIC DNA]</scope>
    <source>
        <strain evidence="4">RS5460</strain>
    </source>
</reference>
<dbReference type="PROSITE" id="PS50235">
    <property type="entry name" value="USP_3"/>
    <property type="match status" value="1"/>
</dbReference>
<dbReference type="GO" id="GO:0000932">
    <property type="term" value="C:P-body"/>
    <property type="evidence" value="ECO:0007669"/>
    <property type="project" value="TreeGrafter"/>
</dbReference>
<organism evidence="3 4">
    <name type="scientific">Pristionchus mayeri</name>
    <dbReference type="NCBI Taxonomy" id="1317129"/>
    <lineage>
        <taxon>Eukaryota</taxon>
        <taxon>Metazoa</taxon>
        <taxon>Ecdysozoa</taxon>
        <taxon>Nematoda</taxon>
        <taxon>Chromadorea</taxon>
        <taxon>Rhabditida</taxon>
        <taxon>Rhabditina</taxon>
        <taxon>Diplogasteromorpha</taxon>
        <taxon>Diplogasteroidea</taxon>
        <taxon>Neodiplogasteridae</taxon>
        <taxon>Pristionchus</taxon>
    </lineage>
</organism>
<name>A0AAN5CFX4_9BILA</name>
<dbReference type="GO" id="GO:0004535">
    <property type="term" value="F:poly(A)-specific ribonuclease activity"/>
    <property type="evidence" value="ECO:0007669"/>
    <property type="project" value="TreeGrafter"/>
</dbReference>
<dbReference type="GO" id="GO:0000289">
    <property type="term" value="P:nuclear-transcribed mRNA poly(A) tail shortening"/>
    <property type="evidence" value="ECO:0007669"/>
    <property type="project" value="TreeGrafter"/>
</dbReference>
<comment type="caution">
    <text evidence="3">The sequence shown here is derived from an EMBL/GenBank/DDBJ whole genome shotgun (WGS) entry which is preliminary data.</text>
</comment>
<dbReference type="InterPro" id="IPR036322">
    <property type="entry name" value="WD40_repeat_dom_sf"/>
</dbReference>
<dbReference type="InterPro" id="IPR048841">
    <property type="entry name" value="PAN2_N"/>
</dbReference>
<feature type="domain" description="USP" evidence="2">
    <location>
        <begin position="494"/>
        <end position="874"/>
    </location>
</feature>
<dbReference type="FunFam" id="3.30.420.10:FF:000175">
    <property type="entry name" value="RNA exonuclease 5"/>
    <property type="match status" value="1"/>
</dbReference>
<dbReference type="FunFam" id="2.130.10.10:FF:000421">
    <property type="entry name" value="PAN2-PAN3 deadenylation complex catalytic subunit PAN2"/>
    <property type="match status" value="1"/>
</dbReference>
<dbReference type="InterPro" id="IPR012337">
    <property type="entry name" value="RNaseH-like_sf"/>
</dbReference>
<keyword evidence="4" id="KW-1185">Reference proteome</keyword>
<evidence type="ECO:0000313" key="4">
    <source>
        <dbReference type="Proteomes" id="UP001328107"/>
    </source>
</evidence>
<dbReference type="GO" id="GO:0031251">
    <property type="term" value="C:PAN complex"/>
    <property type="evidence" value="ECO:0007669"/>
    <property type="project" value="TreeGrafter"/>
</dbReference>
<gene>
    <name evidence="3" type="ORF">PMAYCL1PPCAC_12677</name>
</gene>
<evidence type="ECO:0000256" key="1">
    <source>
        <dbReference type="SAM" id="MobiDB-lite"/>
    </source>
</evidence>
<dbReference type="Gene3D" id="2.130.10.10">
    <property type="entry name" value="YVTN repeat-like/Quinoprotein amine dehydrogenase"/>
    <property type="match status" value="1"/>
</dbReference>
<dbReference type="PANTHER" id="PTHR15728">
    <property type="entry name" value="DEADENYLATION COMPLEX CATALYTIC SUBUNIT PAN2"/>
    <property type="match status" value="1"/>
</dbReference>
<dbReference type="Gene3D" id="3.30.420.10">
    <property type="entry name" value="Ribonuclease H-like superfamily/Ribonuclease H"/>
    <property type="match status" value="1"/>
</dbReference>
<dbReference type="InterPro" id="IPR028881">
    <property type="entry name" value="PAN2_UCH_dom"/>
</dbReference>
<dbReference type="SUPFAM" id="SSF50978">
    <property type="entry name" value="WD40 repeat-like"/>
    <property type="match status" value="1"/>
</dbReference>
<dbReference type="PANTHER" id="PTHR15728:SF0">
    <property type="entry name" value="PAN2-PAN3 DEADENYLATION COMPLEX CATALYTIC SUBUNIT PAN2"/>
    <property type="match status" value="1"/>
</dbReference>
<dbReference type="GO" id="GO:0003676">
    <property type="term" value="F:nucleic acid binding"/>
    <property type="evidence" value="ECO:0007669"/>
    <property type="project" value="InterPro"/>
</dbReference>